<sequence length="69" mass="8080">MSRAEFERLFEFLGEGLAHRGCDGTHRLTLEFLRARRMPNETAVLDFCEQNGRYCDCEVLSNVQNCFEF</sequence>
<reference evidence="1 2" key="1">
    <citation type="submission" date="2009-07" db="EMBL/GenBank/DDBJ databases">
        <authorList>
            <person name="Madupu R."/>
            <person name="Sebastian Y."/>
            <person name="Durkin A.S."/>
            <person name="Torralba M."/>
            <person name="Methe B."/>
            <person name="Sutton G.G."/>
            <person name="Strausberg R.L."/>
            <person name="Nelson K.E."/>
        </authorList>
    </citation>
    <scope>NUCLEOTIDE SEQUENCE [LARGE SCALE GENOMIC DNA]</scope>
    <source>
        <strain evidence="1 2">RM3268</strain>
    </source>
</reference>
<protein>
    <recommendedName>
        <fullName evidence="3">DUF2695 domain-containing protein</fullName>
    </recommendedName>
</protein>
<comment type="caution">
    <text evidence="1">The sequence shown here is derived from an EMBL/GenBank/DDBJ whole genome shotgun (WGS) entry which is preliminary data.</text>
</comment>
<dbReference type="InterPro" id="IPR024248">
    <property type="entry name" value="DUF2695"/>
</dbReference>
<organism evidence="1 2">
    <name type="scientific">Campylobacter gracilis RM3268</name>
    <dbReference type="NCBI Taxonomy" id="553220"/>
    <lineage>
        <taxon>Bacteria</taxon>
        <taxon>Pseudomonadati</taxon>
        <taxon>Campylobacterota</taxon>
        <taxon>Epsilonproteobacteria</taxon>
        <taxon>Campylobacterales</taxon>
        <taxon>Campylobacteraceae</taxon>
        <taxon>Campylobacter</taxon>
    </lineage>
</organism>
<evidence type="ECO:0008006" key="3">
    <source>
        <dbReference type="Google" id="ProtNLM"/>
    </source>
</evidence>
<proteinExistence type="predicted"/>
<evidence type="ECO:0000313" key="1">
    <source>
        <dbReference type="EMBL" id="EEV17924.1"/>
    </source>
</evidence>
<gene>
    <name evidence="1" type="ORF">CAMGR0001_2296</name>
</gene>
<keyword evidence="2" id="KW-1185">Reference proteome</keyword>
<dbReference type="EMBL" id="ACYG01000022">
    <property type="protein sequence ID" value="EEV17924.1"/>
    <property type="molecule type" value="Genomic_DNA"/>
</dbReference>
<name>C8PHA3_9BACT</name>
<dbReference type="OrthoDB" id="95751at2"/>
<dbReference type="STRING" id="824.CGRAC_2064"/>
<dbReference type="Pfam" id="PF10905">
    <property type="entry name" value="DUF2695"/>
    <property type="match status" value="1"/>
</dbReference>
<evidence type="ECO:0000313" key="2">
    <source>
        <dbReference type="Proteomes" id="UP000005709"/>
    </source>
</evidence>
<dbReference type="RefSeq" id="WP_005870976.1">
    <property type="nucleotide sequence ID" value="NZ_ACYG01000022.1"/>
</dbReference>
<dbReference type="Proteomes" id="UP000005709">
    <property type="component" value="Unassembled WGS sequence"/>
</dbReference>
<accession>C8PHA3</accession>
<dbReference type="AlphaFoldDB" id="C8PHA3"/>